<dbReference type="Gene3D" id="3.40.50.12580">
    <property type="match status" value="1"/>
</dbReference>
<accession>A0A239TG53</accession>
<dbReference type="Pfam" id="PF04464">
    <property type="entry name" value="Glyphos_transf"/>
    <property type="match status" value="1"/>
</dbReference>
<organism evidence="1 2">
    <name type="scientific">Staphylococcus piscifermentans</name>
    <dbReference type="NCBI Taxonomy" id="70258"/>
    <lineage>
        <taxon>Bacteria</taxon>
        <taxon>Bacillati</taxon>
        <taxon>Bacillota</taxon>
        <taxon>Bacilli</taxon>
        <taxon>Bacillales</taxon>
        <taxon>Staphylococcaceae</taxon>
        <taxon>Staphylococcus</taxon>
    </lineage>
</organism>
<evidence type="ECO:0000313" key="1">
    <source>
        <dbReference type="EMBL" id="GEP83712.1"/>
    </source>
</evidence>
<comment type="caution">
    <text evidence="1">The sequence shown here is derived from an EMBL/GenBank/DDBJ whole genome shotgun (WGS) entry which is preliminary data.</text>
</comment>
<gene>
    <name evidence="1" type="ORF">SPI02_02970</name>
</gene>
<keyword evidence="2" id="KW-1185">Reference proteome</keyword>
<name>A0A239TG53_9STAP</name>
<proteinExistence type="predicted"/>
<keyword evidence="1" id="KW-0808">Transferase</keyword>
<dbReference type="InterPro" id="IPR007554">
    <property type="entry name" value="Glycerophosphate_synth"/>
</dbReference>
<protein>
    <submittedName>
        <fullName evidence="1">CDP-glycerol glycerophosphotransferase</fullName>
    </submittedName>
</protein>
<dbReference type="EMBL" id="BKAR01000002">
    <property type="protein sequence ID" value="GEP83712.1"/>
    <property type="molecule type" value="Genomic_DNA"/>
</dbReference>
<dbReference type="GO" id="GO:0016020">
    <property type="term" value="C:membrane"/>
    <property type="evidence" value="ECO:0007669"/>
    <property type="project" value="InterPro"/>
</dbReference>
<evidence type="ECO:0000313" key="2">
    <source>
        <dbReference type="Proteomes" id="UP000321736"/>
    </source>
</evidence>
<dbReference type="RefSeq" id="WP_095102548.1">
    <property type="nucleotide sequence ID" value="NZ_BKAR01000002.1"/>
</dbReference>
<reference evidence="1 2" key="1">
    <citation type="submission" date="2019-07" db="EMBL/GenBank/DDBJ databases">
        <title>Whole genome shotgun sequence of Staphylococcus piscifermentans NBRC 109625.</title>
        <authorList>
            <person name="Hosoyama A."/>
            <person name="Uohara A."/>
            <person name="Ohji S."/>
            <person name="Ichikawa N."/>
        </authorList>
    </citation>
    <scope>NUCLEOTIDE SEQUENCE [LARGE SCALE GENOMIC DNA]</scope>
    <source>
        <strain evidence="1 2">NBRC 109625</strain>
    </source>
</reference>
<dbReference type="OrthoDB" id="2033017at2"/>
<sequence>MLKLSQMNVNFGSVQTNLPAQIRLEIRNEQIINIEESKLNKEDVYLGKTKAEDGLVAIIENDEFPYYVHIKHHKIYCTPYLNDKTEGSLNIQVKVYHNRFKVEPTRYSYKVVDTYSDVMTELDASLFKKGRKPFIEDETNRIGDPAIFAKFKYTDYTTFLEYTNSKKDFAFKTNVLEVLTPSQLNFDFNSANELVVAKDKHRQIIRLNDLKKMKDIKLDNYFLKYAQKPIYLKMNDKFFIISYHNQKLSIKTDKEKDLLCQRSNISVERAGRYITISGEIMYNAPIQPDTLITKSGQFLAKIKWINLHHFTAKVKIKNLRHLKEIHNTIFTAVNGKRFHPLYQSKKAGDNRKVLLTFNTRGHAIILRRNAANNLSFGNLPELKIYNSWHKFKINAAYKLASIYKFLNRKYNLNVYFEKEASKAVESGKYVFEAAAGNKKFKSKNVFILDKSSPQYKSMKKKWGDKLAERFSFRNYLYVFAADYFISSELSNHVINTRIFDDKLNRKIKLTPLYFLQHGVTFLKPRDDSKNVGFHKSNMTNNIAKSVVSSDVEAEIFHDMGYNDFELMKTGMPKFDGANLEEGADKITYMPTWRPWEEAEVFNGHIEETTYYQSIMEVIEAFEKAGLLSRLQIAAHNKFSQYAKDHFNQYNDIFVEDPTDTLKNSVIYITDISSIIFDAINHGAFPIFYWKEFEDIIAKHGGTTPANRENVPGVVADDENELIEAVKSAINNDFKLPPKVLENYRHINEFHDNQNTQRVINELVNDGVLQKK</sequence>
<dbReference type="AlphaFoldDB" id="A0A239TG53"/>
<dbReference type="GO" id="GO:0047355">
    <property type="term" value="F:CDP-glycerol glycerophosphotransferase activity"/>
    <property type="evidence" value="ECO:0007669"/>
    <property type="project" value="InterPro"/>
</dbReference>
<dbReference type="InterPro" id="IPR043148">
    <property type="entry name" value="TagF_C"/>
</dbReference>
<dbReference type="Proteomes" id="UP000321736">
    <property type="component" value="Unassembled WGS sequence"/>
</dbReference>